<sequence length="330" mass="35933">MLCVRVWRGLSPRCRGGHLTAWNRSRSHTGAAAAKLDLSGIYPPIATPFTAKEDVDYHRLQENLQKYAKIPFKGLVVQGSNGEYPYLTEEERVEVVRTVRRSLQADKLVMAGSGCESTRATVQLTERMAAAGADAVLVVNPCFYKGKMDSHALIQHFTKVADSSPVPVVLYSVPANTGLELPLDAVVHLSQHPNIVGLKDSGGDITRIGLIVHKTKTQDFQVLAGSAGFLMAAYCVGAVGGVCALANVLGQELCELERLCVSGRWEEARVLQQRLIEPNAAVTRKLGVPALKQAMEWFGFHGGACRSPLQPLTEAETKQLRRDFSSNGWL</sequence>
<evidence type="ECO:0000256" key="4">
    <source>
        <dbReference type="ARBA" id="ARBA00012215"/>
    </source>
</evidence>
<dbReference type="GeneTree" id="ENSGT00530000063604"/>
<proteinExistence type="inferred from homology"/>
<dbReference type="GO" id="GO:0005739">
    <property type="term" value="C:mitochondrion"/>
    <property type="evidence" value="ECO:0007669"/>
    <property type="project" value="TreeGrafter"/>
</dbReference>
<evidence type="ECO:0000256" key="12">
    <source>
        <dbReference type="PIRNR" id="PIRNR001365"/>
    </source>
</evidence>
<comment type="similarity">
    <text evidence="2 12">Belongs to the DapA family.</text>
</comment>
<evidence type="ECO:0000256" key="11">
    <source>
        <dbReference type="ARBA" id="ARBA00033613"/>
    </source>
</evidence>
<reference evidence="16" key="1">
    <citation type="submission" date="2015-09" db="EMBL/GenBank/DDBJ databases">
        <authorList>
            <person name="Sai Rama Sridatta P."/>
        </authorList>
    </citation>
    <scope>NUCLEOTIDE SEQUENCE [LARGE SCALE GENOMIC DNA]</scope>
</reference>
<dbReference type="PANTHER" id="PTHR12128">
    <property type="entry name" value="DIHYDRODIPICOLINATE SYNTHASE"/>
    <property type="match status" value="1"/>
</dbReference>
<dbReference type="CDD" id="cd00408">
    <property type="entry name" value="DHDPS-like"/>
    <property type="match status" value="1"/>
</dbReference>
<evidence type="ECO:0000256" key="9">
    <source>
        <dbReference type="ARBA" id="ARBA00032879"/>
    </source>
</evidence>
<gene>
    <name evidence="15" type="primary">HOGA1</name>
    <name evidence="17" type="synonym">hoga1</name>
</gene>
<dbReference type="InterPro" id="IPR020625">
    <property type="entry name" value="Schiff_base-form_aldolases_AS"/>
</dbReference>
<name>A0A4W6EIP0_LATCA</name>
<evidence type="ECO:0000256" key="1">
    <source>
        <dbReference type="ARBA" id="ARBA00002577"/>
    </source>
</evidence>
<dbReference type="PRINTS" id="PR00146">
    <property type="entry name" value="DHPICSNTHASE"/>
</dbReference>
<dbReference type="EC" id="4.1.3.16" evidence="4"/>
<evidence type="ECO:0000313" key="15">
    <source>
        <dbReference type="Ensembl" id="ENSLCAP00010038041.1"/>
    </source>
</evidence>
<evidence type="ECO:0000256" key="2">
    <source>
        <dbReference type="ARBA" id="ARBA00007592"/>
    </source>
</evidence>
<evidence type="ECO:0000256" key="10">
    <source>
        <dbReference type="ARBA" id="ARBA00033610"/>
    </source>
</evidence>
<evidence type="ECO:0000256" key="13">
    <source>
        <dbReference type="PIRSR" id="PIRSR001365-1"/>
    </source>
</evidence>
<keyword evidence="7" id="KW-0704">Schiff base</keyword>
<dbReference type="GO" id="GO:0008840">
    <property type="term" value="F:4-hydroxy-tetrahydrodipicolinate synthase activity"/>
    <property type="evidence" value="ECO:0007669"/>
    <property type="project" value="TreeGrafter"/>
</dbReference>
<evidence type="ECO:0000256" key="5">
    <source>
        <dbReference type="ARBA" id="ARBA00018425"/>
    </source>
</evidence>
<dbReference type="OrthoDB" id="191315at2759"/>
<evidence type="ECO:0000313" key="16">
    <source>
        <dbReference type="Proteomes" id="UP000314980"/>
    </source>
</evidence>
<dbReference type="PIRSF" id="PIRSF001365">
    <property type="entry name" value="DHDPS"/>
    <property type="match status" value="1"/>
</dbReference>
<feature type="active site" description="Proton donor/acceptor" evidence="13">
    <location>
        <position position="171"/>
    </location>
</feature>
<dbReference type="PROSITE" id="PS00666">
    <property type="entry name" value="DHDPS_2"/>
    <property type="match status" value="1"/>
</dbReference>
<comment type="catalytic activity">
    <reaction evidence="11">
        <text>(4S)-4-hydroxy-2-oxoglutarate = glyoxylate + pyruvate</text>
        <dbReference type="Rhea" id="RHEA:35639"/>
        <dbReference type="ChEBI" id="CHEBI:15361"/>
        <dbReference type="ChEBI" id="CHEBI:36655"/>
        <dbReference type="ChEBI" id="CHEBI:71685"/>
        <dbReference type="EC" id="4.1.3.16"/>
    </reaction>
</comment>
<dbReference type="SUPFAM" id="SSF51569">
    <property type="entry name" value="Aldolase"/>
    <property type="match status" value="1"/>
</dbReference>
<dbReference type="GO" id="GO:0009436">
    <property type="term" value="P:glyoxylate catabolic process"/>
    <property type="evidence" value="ECO:0007669"/>
    <property type="project" value="TreeGrafter"/>
</dbReference>
<comment type="subunit">
    <text evidence="3">Homotetramer.</text>
</comment>
<dbReference type="STRING" id="8187.ENSLCAP00010038041"/>
<dbReference type="Ensembl" id="ENSLCAT00010038945.1">
    <property type="protein sequence ID" value="ENSLCAP00010038041.1"/>
    <property type="gene ID" value="ENSLCAG00010017823.1"/>
</dbReference>
<evidence type="ECO:0000313" key="17">
    <source>
        <dbReference type="RefSeq" id="XP_018528067.1"/>
    </source>
</evidence>
<dbReference type="PANTHER" id="PTHR12128:SF66">
    <property type="entry name" value="4-HYDROXY-2-OXOGLUTARATE ALDOLASE, MITOCHONDRIAL"/>
    <property type="match status" value="1"/>
</dbReference>
<evidence type="ECO:0000256" key="7">
    <source>
        <dbReference type="ARBA" id="ARBA00023270"/>
    </source>
</evidence>
<dbReference type="Proteomes" id="UP000314980">
    <property type="component" value="Unassembled WGS sequence"/>
</dbReference>
<protein>
    <recommendedName>
        <fullName evidence="5">4-hydroxy-2-oxoglutarate aldolase, mitochondrial</fullName>
        <ecNumber evidence="4">4.1.3.16</ecNumber>
    </recommendedName>
    <alternativeName>
        <fullName evidence="9">Dihydrodipicolinate synthase-like</fullName>
    </alternativeName>
    <alternativeName>
        <fullName evidence="8">Probable 2-keto-4-hydroxyglutarate aldolase</fullName>
    </alternativeName>
</protein>
<dbReference type="Gene3D" id="3.20.20.70">
    <property type="entry name" value="Aldolase class I"/>
    <property type="match status" value="1"/>
</dbReference>
<evidence type="ECO:0000256" key="8">
    <source>
        <dbReference type="ARBA" id="ARBA00030874"/>
    </source>
</evidence>
<feature type="binding site" evidence="14">
    <location>
        <position position="242"/>
    </location>
    <ligand>
        <name>pyruvate</name>
        <dbReference type="ChEBI" id="CHEBI:15361"/>
    </ligand>
</feature>
<dbReference type="Proteomes" id="UP000694890">
    <property type="component" value="Linkage group LG5"/>
</dbReference>
<dbReference type="InParanoid" id="A0A4W6EIP0"/>
<feature type="active site" description="Schiff-base intermediate with substrate" evidence="13">
    <location>
        <position position="199"/>
    </location>
</feature>
<dbReference type="GeneID" id="108880833"/>
<dbReference type="RefSeq" id="XP_018528067.1">
    <property type="nucleotide sequence ID" value="XM_018672551.2"/>
</dbReference>
<dbReference type="AlphaFoldDB" id="A0A4W6EIP0"/>
<reference evidence="15" key="3">
    <citation type="submission" date="2025-05" db="UniProtKB">
        <authorList>
            <consortium name="Ensembl"/>
        </authorList>
    </citation>
    <scope>IDENTIFICATION</scope>
</reference>
<dbReference type="CTD" id="112817"/>
<dbReference type="Pfam" id="PF00701">
    <property type="entry name" value="DHDPS"/>
    <property type="match status" value="1"/>
</dbReference>
<comment type="function">
    <text evidence="1">Catalyzes the final step in the metabolic pathway of hydroxyproline.</text>
</comment>
<evidence type="ECO:0000256" key="3">
    <source>
        <dbReference type="ARBA" id="ARBA00011881"/>
    </source>
</evidence>
<comment type="catalytic activity">
    <reaction evidence="10">
        <text>(4R)-4-hydroxy-2-oxoglutarate = glyoxylate + pyruvate</text>
        <dbReference type="Rhea" id="RHEA:30687"/>
        <dbReference type="ChEBI" id="CHEBI:15361"/>
        <dbReference type="ChEBI" id="CHEBI:36655"/>
        <dbReference type="ChEBI" id="CHEBI:62213"/>
        <dbReference type="EC" id="4.1.3.16"/>
    </reaction>
</comment>
<dbReference type="KEGG" id="lcf:108880833"/>
<keyword evidence="6 12" id="KW-0456">Lyase</keyword>
<reference evidence="17" key="2">
    <citation type="submission" date="2025-04" db="UniProtKB">
        <authorList>
            <consortium name="RefSeq"/>
        </authorList>
    </citation>
    <scope>IDENTIFICATION</scope>
    <source>
        <tissue evidence="17">Brain</tissue>
    </source>
</reference>
<dbReference type="GO" id="GO:0008700">
    <property type="term" value="F:(R,S)-4-hydroxy-2-oxoglutarate aldolase activity"/>
    <property type="evidence" value="ECO:0007669"/>
    <property type="project" value="UniProtKB-EC"/>
</dbReference>
<evidence type="ECO:0000256" key="6">
    <source>
        <dbReference type="ARBA" id="ARBA00023239"/>
    </source>
</evidence>
<dbReference type="InterPro" id="IPR013785">
    <property type="entry name" value="Aldolase_TIM"/>
</dbReference>
<accession>A0A4W6EIP0</accession>
<evidence type="ECO:0000256" key="14">
    <source>
        <dbReference type="PIRSR" id="PIRSR001365-2"/>
    </source>
</evidence>
<dbReference type="SMART" id="SM01130">
    <property type="entry name" value="DHDPS"/>
    <property type="match status" value="1"/>
</dbReference>
<organism evidence="15 16">
    <name type="scientific">Lates calcarifer</name>
    <name type="common">Barramundi</name>
    <name type="synonym">Holocentrus calcarifer</name>
    <dbReference type="NCBI Taxonomy" id="8187"/>
    <lineage>
        <taxon>Eukaryota</taxon>
        <taxon>Metazoa</taxon>
        <taxon>Chordata</taxon>
        <taxon>Craniata</taxon>
        <taxon>Vertebrata</taxon>
        <taxon>Euteleostomi</taxon>
        <taxon>Actinopterygii</taxon>
        <taxon>Neopterygii</taxon>
        <taxon>Teleostei</taxon>
        <taxon>Neoteleostei</taxon>
        <taxon>Acanthomorphata</taxon>
        <taxon>Carangaria</taxon>
        <taxon>Carangaria incertae sedis</taxon>
        <taxon>Centropomidae</taxon>
        <taxon>Lates</taxon>
    </lineage>
</organism>
<keyword evidence="16" id="KW-1185">Reference proteome</keyword>
<dbReference type="InterPro" id="IPR002220">
    <property type="entry name" value="DapA-like"/>
</dbReference>